<reference evidence="1 2" key="1">
    <citation type="submission" date="2021-03" db="EMBL/GenBank/DDBJ databases">
        <title>Sequencing the genomes of 1000 actinobacteria strains.</title>
        <authorList>
            <person name="Klenk H.-P."/>
        </authorList>
    </citation>
    <scope>NUCLEOTIDE SEQUENCE [LARGE SCALE GENOMIC DNA]</scope>
    <source>
        <strain evidence="1 2">DSM 41480</strain>
    </source>
</reference>
<evidence type="ECO:0000313" key="1">
    <source>
        <dbReference type="EMBL" id="MBP2402165.1"/>
    </source>
</evidence>
<sequence>MESVLVLATVLSRYDVHVSGDPRPRLAVALPPRGRVGLIFTPRSSR</sequence>
<proteinExistence type="predicted"/>
<dbReference type="Proteomes" id="UP001519291">
    <property type="component" value="Unassembled WGS sequence"/>
</dbReference>
<gene>
    <name evidence="1" type="ORF">JO379_001634</name>
</gene>
<organism evidence="1 2">
    <name type="scientific">Streptomyces syringium</name>
    <dbReference type="NCBI Taxonomy" id="76729"/>
    <lineage>
        <taxon>Bacteria</taxon>
        <taxon>Bacillati</taxon>
        <taxon>Actinomycetota</taxon>
        <taxon>Actinomycetes</taxon>
        <taxon>Kitasatosporales</taxon>
        <taxon>Streptomycetaceae</taxon>
        <taxon>Streptomyces</taxon>
    </lineage>
</organism>
<comment type="caution">
    <text evidence="1">The sequence shown here is derived from an EMBL/GenBank/DDBJ whole genome shotgun (WGS) entry which is preliminary data.</text>
</comment>
<protein>
    <submittedName>
        <fullName evidence="1">Cytochrome P450</fullName>
    </submittedName>
</protein>
<accession>A0ABS4Y0I5</accession>
<name>A0ABS4Y0I5_9ACTN</name>
<evidence type="ECO:0000313" key="2">
    <source>
        <dbReference type="Proteomes" id="UP001519291"/>
    </source>
</evidence>
<keyword evidence="2" id="KW-1185">Reference proteome</keyword>
<dbReference type="EMBL" id="JAGIOH010000001">
    <property type="protein sequence ID" value="MBP2402165.1"/>
    <property type="molecule type" value="Genomic_DNA"/>
</dbReference>